<protein>
    <submittedName>
        <fullName evidence="3">YigZ family protein</fullName>
    </submittedName>
</protein>
<proteinExistence type="inferred from homology"/>
<dbReference type="InterPro" id="IPR023582">
    <property type="entry name" value="Impact"/>
</dbReference>
<comment type="similarity">
    <text evidence="1">Belongs to the IMPACT family.</text>
</comment>
<dbReference type="GO" id="GO:0005737">
    <property type="term" value="C:cytoplasm"/>
    <property type="evidence" value="ECO:0007669"/>
    <property type="project" value="TreeGrafter"/>
</dbReference>
<dbReference type="InterPro" id="IPR020569">
    <property type="entry name" value="UPF0029_Impact_CS"/>
</dbReference>
<dbReference type="Pfam" id="PF01205">
    <property type="entry name" value="Impact_N"/>
    <property type="match status" value="1"/>
</dbReference>
<evidence type="ECO:0000256" key="1">
    <source>
        <dbReference type="ARBA" id="ARBA00007665"/>
    </source>
</evidence>
<dbReference type="InterPro" id="IPR020568">
    <property type="entry name" value="Ribosomal_Su5_D2-typ_SF"/>
</dbReference>
<name>A0A7V3VSP8_9BACT</name>
<dbReference type="SUPFAM" id="SSF54211">
    <property type="entry name" value="Ribosomal protein S5 domain 2-like"/>
    <property type="match status" value="1"/>
</dbReference>
<dbReference type="PANTHER" id="PTHR16301">
    <property type="entry name" value="IMPACT-RELATED"/>
    <property type="match status" value="1"/>
</dbReference>
<dbReference type="Gene3D" id="3.30.230.30">
    <property type="entry name" value="Impact, N-terminal domain"/>
    <property type="match status" value="1"/>
</dbReference>
<evidence type="ECO:0000313" key="3">
    <source>
        <dbReference type="EMBL" id="HGE74925.1"/>
    </source>
</evidence>
<dbReference type="PANTHER" id="PTHR16301:SF20">
    <property type="entry name" value="IMPACT FAMILY MEMBER YIGZ"/>
    <property type="match status" value="1"/>
</dbReference>
<sequence length="205" mass="23652">MSNDDFDSFLSIVKASTFKYKIERSTFISSAKHVSNPEEAKRFVLKVSTEFKDATHNCWAYRIGEKELFSDNGEPSGTAGVQILNAMKSSNIDRAVIVVTRYFGGIKLGIRGLIDAYAHAAKLVIENCEKDIFLIGKVVEVQCEYHDFERLKYFFNRRGYFYLTPPKFEEKIKMKLFLPLGEKIEMDHLEIKKLEIEQKNLLMIS</sequence>
<accession>A0A7V3VSP8</accession>
<organism evidence="3">
    <name type="scientific">Mesoaciditoga lauensis</name>
    <dbReference type="NCBI Taxonomy" id="1495039"/>
    <lineage>
        <taxon>Bacteria</taxon>
        <taxon>Thermotogati</taxon>
        <taxon>Thermotogota</taxon>
        <taxon>Thermotogae</taxon>
        <taxon>Mesoaciditogales</taxon>
        <taxon>Mesoaciditogaceae</taxon>
        <taxon>Mesoaciditoga</taxon>
    </lineage>
</organism>
<dbReference type="InterPro" id="IPR001498">
    <property type="entry name" value="Impact_N"/>
</dbReference>
<gene>
    <name evidence="3" type="ORF">ENX73_02225</name>
</gene>
<feature type="domain" description="Impact N-terminal" evidence="2">
    <location>
        <begin position="24"/>
        <end position="124"/>
    </location>
</feature>
<dbReference type="PROSITE" id="PS00910">
    <property type="entry name" value="UPF0029"/>
    <property type="match status" value="1"/>
</dbReference>
<dbReference type="AlphaFoldDB" id="A0A7V3VSP8"/>
<evidence type="ECO:0000259" key="2">
    <source>
        <dbReference type="Pfam" id="PF01205"/>
    </source>
</evidence>
<comment type="caution">
    <text evidence="3">The sequence shown here is derived from an EMBL/GenBank/DDBJ whole genome shotgun (WGS) entry which is preliminary data.</text>
</comment>
<dbReference type="GO" id="GO:0006446">
    <property type="term" value="P:regulation of translational initiation"/>
    <property type="evidence" value="ECO:0007669"/>
    <property type="project" value="TreeGrafter"/>
</dbReference>
<reference evidence="3" key="1">
    <citation type="journal article" date="2020" name="mSystems">
        <title>Genome- and Community-Level Interaction Insights into Carbon Utilization and Element Cycling Functions of Hydrothermarchaeota in Hydrothermal Sediment.</title>
        <authorList>
            <person name="Zhou Z."/>
            <person name="Liu Y."/>
            <person name="Xu W."/>
            <person name="Pan J."/>
            <person name="Luo Z.H."/>
            <person name="Li M."/>
        </authorList>
    </citation>
    <scope>NUCLEOTIDE SEQUENCE [LARGE SCALE GENOMIC DNA]</scope>
    <source>
        <strain evidence="3">SpSt-966</strain>
    </source>
</reference>
<dbReference type="EMBL" id="DTPE01000093">
    <property type="protein sequence ID" value="HGE74925.1"/>
    <property type="molecule type" value="Genomic_DNA"/>
</dbReference>
<dbReference type="InterPro" id="IPR036956">
    <property type="entry name" value="Impact_N_sf"/>
</dbReference>